<proteinExistence type="predicted"/>
<evidence type="ECO:0000256" key="7">
    <source>
        <dbReference type="SAM" id="Phobius"/>
    </source>
</evidence>
<evidence type="ECO:0000256" key="1">
    <source>
        <dbReference type="ARBA" id="ARBA00004651"/>
    </source>
</evidence>
<feature type="transmembrane region" description="Helical" evidence="7">
    <location>
        <begin position="143"/>
        <end position="168"/>
    </location>
</feature>
<keyword evidence="9" id="KW-1185">Reference proteome</keyword>
<feature type="transmembrane region" description="Helical" evidence="7">
    <location>
        <begin position="188"/>
        <end position="207"/>
    </location>
</feature>
<dbReference type="Proteomes" id="UP000248311">
    <property type="component" value="Unassembled WGS sequence"/>
</dbReference>
<dbReference type="PANTHER" id="PTHR30213:SF0">
    <property type="entry name" value="UPF0761 MEMBRANE PROTEIN YIHY"/>
    <property type="match status" value="1"/>
</dbReference>
<organism evidence="8 9">
    <name type="scientific">Pseudoroseicyclus aestuarii</name>
    <dbReference type="NCBI Taxonomy" id="1795041"/>
    <lineage>
        <taxon>Bacteria</taxon>
        <taxon>Pseudomonadati</taxon>
        <taxon>Pseudomonadota</taxon>
        <taxon>Alphaproteobacteria</taxon>
        <taxon>Rhodobacterales</taxon>
        <taxon>Paracoccaceae</taxon>
        <taxon>Pseudoroseicyclus</taxon>
    </lineage>
</organism>
<evidence type="ECO:0000256" key="5">
    <source>
        <dbReference type="ARBA" id="ARBA00023136"/>
    </source>
</evidence>
<feature type="transmembrane region" description="Helical" evidence="7">
    <location>
        <begin position="253"/>
        <end position="277"/>
    </location>
</feature>
<keyword evidence="3 7" id="KW-0812">Transmembrane</keyword>
<evidence type="ECO:0000256" key="2">
    <source>
        <dbReference type="ARBA" id="ARBA00022475"/>
    </source>
</evidence>
<keyword evidence="2" id="KW-1003">Cell membrane</keyword>
<gene>
    <name evidence="8" type="ORF">DFP88_101446</name>
</gene>
<dbReference type="AlphaFoldDB" id="A0A318T5U8"/>
<dbReference type="PIRSF" id="PIRSF035875">
    <property type="entry name" value="RNase_BN"/>
    <property type="match status" value="1"/>
</dbReference>
<comment type="subcellular location">
    <subcellularLocation>
        <location evidence="1">Cell membrane</location>
        <topology evidence="1">Multi-pass membrane protein</topology>
    </subcellularLocation>
</comment>
<sequence length="314" mass="33829">MTQRRHASPFDITPKGWLSLLGRVWLRQLRDHVGLIAAGCAFFGMLAIFPGLFAMMAVAGLLIDPAALVVPLREIGQILPAQAAEIVIEQAQQVAGSTGSQLGLTAALGLGVAFYSSSRGMASLIEGLNVAFHKRETRSLFKLIPYTFLLTLMAMLGALAGVSAVALLPEVTDHLLVGHWAQDAARVLRWPLILVLVDIALALLYRFGPAHPPRRWRWITPGSTVACLVWLAGTLAFAWYVRTTSAYSATFGTFAGMIVLLMFLWLTAYIVLLGATLDSEIEGQAKDDPEPESGSPSGPAEKPEVPDGTRPTQE</sequence>
<evidence type="ECO:0000256" key="6">
    <source>
        <dbReference type="SAM" id="MobiDB-lite"/>
    </source>
</evidence>
<evidence type="ECO:0000256" key="4">
    <source>
        <dbReference type="ARBA" id="ARBA00022989"/>
    </source>
</evidence>
<dbReference type="OrthoDB" id="9781030at2"/>
<feature type="transmembrane region" description="Helical" evidence="7">
    <location>
        <begin position="219"/>
        <end position="241"/>
    </location>
</feature>
<accession>A0A318T5U8</accession>
<feature type="compositionally biased region" description="Basic and acidic residues" evidence="6">
    <location>
        <begin position="301"/>
        <end position="314"/>
    </location>
</feature>
<feature type="transmembrane region" description="Helical" evidence="7">
    <location>
        <begin position="33"/>
        <end position="63"/>
    </location>
</feature>
<feature type="region of interest" description="Disordered" evidence="6">
    <location>
        <begin position="282"/>
        <end position="314"/>
    </location>
</feature>
<evidence type="ECO:0000313" key="8">
    <source>
        <dbReference type="EMBL" id="PYE85774.1"/>
    </source>
</evidence>
<evidence type="ECO:0000313" key="9">
    <source>
        <dbReference type="Proteomes" id="UP000248311"/>
    </source>
</evidence>
<dbReference type="InterPro" id="IPR017039">
    <property type="entry name" value="Virul_fac_BrkB"/>
</dbReference>
<dbReference type="EMBL" id="QJTE01000001">
    <property type="protein sequence ID" value="PYE85774.1"/>
    <property type="molecule type" value="Genomic_DNA"/>
</dbReference>
<dbReference type="GO" id="GO:0005886">
    <property type="term" value="C:plasma membrane"/>
    <property type="evidence" value="ECO:0007669"/>
    <property type="project" value="UniProtKB-SubCell"/>
</dbReference>
<dbReference type="PANTHER" id="PTHR30213">
    <property type="entry name" value="INNER MEMBRANE PROTEIN YHJD"/>
    <property type="match status" value="1"/>
</dbReference>
<name>A0A318T5U8_9RHOB</name>
<keyword evidence="5 7" id="KW-0472">Membrane</keyword>
<keyword evidence="4 7" id="KW-1133">Transmembrane helix</keyword>
<dbReference type="NCBIfam" id="TIGR00765">
    <property type="entry name" value="yihY_not_rbn"/>
    <property type="match status" value="1"/>
</dbReference>
<reference evidence="8 9" key="1">
    <citation type="submission" date="2018-06" db="EMBL/GenBank/DDBJ databases">
        <title>Genomic Encyclopedia of Type Strains, Phase III (KMG-III): the genomes of soil and plant-associated and newly described type strains.</title>
        <authorList>
            <person name="Whitman W."/>
        </authorList>
    </citation>
    <scope>NUCLEOTIDE SEQUENCE [LARGE SCALE GENOMIC DNA]</scope>
    <source>
        <strain evidence="8 9">CECT 9025</strain>
    </source>
</reference>
<dbReference type="Pfam" id="PF03631">
    <property type="entry name" value="Virul_fac_BrkB"/>
    <property type="match status" value="1"/>
</dbReference>
<feature type="transmembrane region" description="Helical" evidence="7">
    <location>
        <begin position="102"/>
        <end position="122"/>
    </location>
</feature>
<comment type="caution">
    <text evidence="8">The sequence shown here is derived from an EMBL/GenBank/DDBJ whole genome shotgun (WGS) entry which is preliminary data.</text>
</comment>
<evidence type="ECO:0000256" key="3">
    <source>
        <dbReference type="ARBA" id="ARBA00022692"/>
    </source>
</evidence>
<protein>
    <submittedName>
        <fullName evidence="8">Membrane protein</fullName>
    </submittedName>
</protein>
<dbReference type="RefSeq" id="WP_110812797.1">
    <property type="nucleotide sequence ID" value="NZ_QJTE01000001.1"/>
</dbReference>